<evidence type="ECO:0000313" key="3">
    <source>
        <dbReference type="Proteomes" id="UP000034539"/>
    </source>
</evidence>
<dbReference type="EMBL" id="LBXN01000014">
    <property type="protein sequence ID" value="KKR33586.1"/>
    <property type="molecule type" value="Genomic_DNA"/>
</dbReference>
<comment type="caution">
    <text evidence="2">The sequence shown here is derived from an EMBL/GenBank/DDBJ whole genome shotgun (WGS) entry which is preliminary data.</text>
</comment>
<name>A0A0G0Q8F0_9BACT</name>
<keyword evidence="1" id="KW-0472">Membrane</keyword>
<reference evidence="2 3" key="1">
    <citation type="journal article" date="2015" name="Nature">
        <title>rRNA introns, odd ribosomes, and small enigmatic genomes across a large radiation of phyla.</title>
        <authorList>
            <person name="Brown C.T."/>
            <person name="Hug L.A."/>
            <person name="Thomas B.C."/>
            <person name="Sharon I."/>
            <person name="Castelle C.J."/>
            <person name="Singh A."/>
            <person name="Wilkins M.J."/>
            <person name="Williams K.H."/>
            <person name="Banfield J.F."/>
        </authorList>
    </citation>
    <scope>NUCLEOTIDE SEQUENCE [LARGE SCALE GENOMIC DNA]</scope>
</reference>
<keyword evidence="1" id="KW-1133">Transmembrane helix</keyword>
<accession>A0A0G0Q8F0</accession>
<feature type="transmembrane region" description="Helical" evidence="1">
    <location>
        <begin position="92"/>
        <end position="117"/>
    </location>
</feature>
<keyword evidence="1" id="KW-0812">Transmembrane</keyword>
<feature type="transmembrane region" description="Helical" evidence="1">
    <location>
        <begin position="48"/>
        <end position="72"/>
    </location>
</feature>
<sequence>MILNLLIKPVYAETIGCGGGLGPFADLICKNGSGANVGGAFNTLISNVIALLTFVAALWFLFQFLSAGFSWLGAGGDKAAVQAAQSKITNALIGLIIVVITWTLVGIIGKFLGINILNPGGFINSFDITK</sequence>
<protein>
    <submittedName>
        <fullName evidence="2">Uncharacterized protein</fullName>
    </submittedName>
</protein>
<dbReference type="AlphaFoldDB" id="A0A0G0Q8F0"/>
<gene>
    <name evidence="2" type="ORF">UT63_C0014G0009</name>
</gene>
<evidence type="ECO:0000256" key="1">
    <source>
        <dbReference type="SAM" id="Phobius"/>
    </source>
</evidence>
<proteinExistence type="predicted"/>
<evidence type="ECO:0000313" key="2">
    <source>
        <dbReference type="EMBL" id="KKR33586.1"/>
    </source>
</evidence>
<organism evidence="2 3">
    <name type="scientific">Candidatus Gottesmanbacteria bacterium GW2011_GWC2_39_8</name>
    <dbReference type="NCBI Taxonomy" id="1618450"/>
    <lineage>
        <taxon>Bacteria</taxon>
        <taxon>Candidatus Gottesmaniibacteriota</taxon>
    </lineage>
</organism>
<dbReference type="Proteomes" id="UP000034539">
    <property type="component" value="Unassembled WGS sequence"/>
</dbReference>